<comment type="caution">
    <text evidence="2">The sequence shown here is derived from an EMBL/GenBank/DDBJ whole genome shotgun (WGS) entry which is preliminary data.</text>
</comment>
<accession>A0AA41XJD5</accession>
<evidence type="ECO:0000313" key="3">
    <source>
        <dbReference type="Proteomes" id="UP001165587"/>
    </source>
</evidence>
<keyword evidence="3" id="KW-1185">Reference proteome</keyword>
<protein>
    <submittedName>
        <fullName evidence="2">Uncharacterized protein</fullName>
    </submittedName>
</protein>
<dbReference type="AlphaFoldDB" id="A0AA41XJD5"/>
<dbReference type="EMBL" id="JANLCK010000008">
    <property type="protein sequence ID" value="MCS5727158.1"/>
    <property type="molecule type" value="Genomic_DNA"/>
</dbReference>
<dbReference type="RefSeq" id="WP_259530128.1">
    <property type="nucleotide sequence ID" value="NZ_JANLCK010000008.1"/>
</dbReference>
<name>A0AA41XJD5_9MICO</name>
<feature type="compositionally biased region" description="Basic and acidic residues" evidence="1">
    <location>
        <begin position="115"/>
        <end position="125"/>
    </location>
</feature>
<gene>
    <name evidence="2" type="ORF">N1028_14755</name>
</gene>
<feature type="compositionally biased region" description="Low complexity" evidence="1">
    <location>
        <begin position="84"/>
        <end position="98"/>
    </location>
</feature>
<feature type="compositionally biased region" description="Pro residues" evidence="1">
    <location>
        <begin position="35"/>
        <end position="45"/>
    </location>
</feature>
<evidence type="ECO:0000256" key="1">
    <source>
        <dbReference type="SAM" id="MobiDB-lite"/>
    </source>
</evidence>
<reference evidence="2" key="1">
    <citation type="submission" date="2022-08" db="EMBL/GenBank/DDBJ databases">
        <authorList>
            <person name="Deng Y."/>
            <person name="Han X.-F."/>
            <person name="Zhang Y.-Q."/>
        </authorList>
    </citation>
    <scope>NUCLEOTIDE SEQUENCE</scope>
    <source>
        <strain evidence="2">CPCC 203407</strain>
    </source>
</reference>
<evidence type="ECO:0000313" key="2">
    <source>
        <dbReference type="EMBL" id="MCS5727158.1"/>
    </source>
</evidence>
<proteinExistence type="predicted"/>
<feature type="region of interest" description="Disordered" evidence="1">
    <location>
        <begin position="28"/>
        <end position="125"/>
    </location>
</feature>
<sequence>MPRNTSPERADLVFLRRRVKPRAVVAEPVAASAVPPAPAAAPAPSVPASTGLDLGGSRSAAAAPAPASRPAPSVGLDLGGGSGAAAPTASSASSSAASVPTRPRGPQPFPAPTAHDVRELGPDDPVLRLDTRQSAIGSLIVSGATAAAWESTDLVTGSLTLDGAAQGTPVVTPGNRPLVGFDEGDAIVALRHVRSLRRALFVGSGAPLGVQLFDDESFTVHPGDPAHPVVLSLLRIDGVLELRAEPLEEPLPLEAVLRQFGFVPTTSVAPRRSRTI</sequence>
<organism evidence="2 3">
    <name type="scientific">Herbiconiux oxytropis</name>
    <dbReference type="NCBI Taxonomy" id="2970915"/>
    <lineage>
        <taxon>Bacteria</taxon>
        <taxon>Bacillati</taxon>
        <taxon>Actinomycetota</taxon>
        <taxon>Actinomycetes</taxon>
        <taxon>Micrococcales</taxon>
        <taxon>Microbacteriaceae</taxon>
        <taxon>Herbiconiux</taxon>
    </lineage>
</organism>
<feature type="compositionally biased region" description="Low complexity" evidence="1">
    <location>
        <begin position="57"/>
        <end position="73"/>
    </location>
</feature>
<dbReference type="Proteomes" id="UP001165587">
    <property type="component" value="Unassembled WGS sequence"/>
</dbReference>